<dbReference type="AlphaFoldDB" id="A0AAP0EJC5"/>
<accession>A0AAP0EJC5</accession>
<evidence type="ECO:0000313" key="2">
    <source>
        <dbReference type="EMBL" id="KAK9094324.1"/>
    </source>
</evidence>
<organism evidence="2 3">
    <name type="scientific">Stephania cephalantha</name>
    <dbReference type="NCBI Taxonomy" id="152367"/>
    <lineage>
        <taxon>Eukaryota</taxon>
        <taxon>Viridiplantae</taxon>
        <taxon>Streptophyta</taxon>
        <taxon>Embryophyta</taxon>
        <taxon>Tracheophyta</taxon>
        <taxon>Spermatophyta</taxon>
        <taxon>Magnoliopsida</taxon>
        <taxon>Ranunculales</taxon>
        <taxon>Menispermaceae</taxon>
        <taxon>Menispermoideae</taxon>
        <taxon>Cissampelideae</taxon>
        <taxon>Stephania</taxon>
    </lineage>
</organism>
<feature type="compositionally biased region" description="Basic and acidic residues" evidence="1">
    <location>
        <begin position="92"/>
        <end position="109"/>
    </location>
</feature>
<protein>
    <submittedName>
        <fullName evidence="2">Uncharacterized protein</fullName>
    </submittedName>
</protein>
<name>A0AAP0EJC5_9MAGN</name>
<proteinExistence type="predicted"/>
<gene>
    <name evidence="2" type="ORF">Scep_025793</name>
</gene>
<keyword evidence="3" id="KW-1185">Reference proteome</keyword>
<evidence type="ECO:0000313" key="3">
    <source>
        <dbReference type="Proteomes" id="UP001419268"/>
    </source>
</evidence>
<dbReference type="Proteomes" id="UP001419268">
    <property type="component" value="Unassembled WGS sequence"/>
</dbReference>
<feature type="region of interest" description="Disordered" evidence="1">
    <location>
        <begin position="72"/>
        <end position="124"/>
    </location>
</feature>
<evidence type="ECO:0000256" key="1">
    <source>
        <dbReference type="SAM" id="MobiDB-lite"/>
    </source>
</evidence>
<reference evidence="2 3" key="1">
    <citation type="submission" date="2024-01" db="EMBL/GenBank/DDBJ databases">
        <title>Genome assemblies of Stephania.</title>
        <authorList>
            <person name="Yang L."/>
        </authorList>
    </citation>
    <scope>NUCLEOTIDE SEQUENCE [LARGE SCALE GENOMIC DNA]</scope>
    <source>
        <strain evidence="2">JXDWG</strain>
        <tissue evidence="2">Leaf</tissue>
    </source>
</reference>
<feature type="compositionally biased region" description="Low complexity" evidence="1">
    <location>
        <begin position="72"/>
        <end position="83"/>
    </location>
</feature>
<sequence>MAGPPDDARTAPAAMCDATPARTASGGAMARCRPFGCTISTKSRRRDGGARGLPAAAAARRLELRRGRLDVGAAPAAAGQRAGLVTSADDGQQTRERTPAPVDGQRDAEDLTPARSSDAGEEER</sequence>
<comment type="caution">
    <text evidence="2">The sequence shown here is derived from an EMBL/GenBank/DDBJ whole genome shotgun (WGS) entry which is preliminary data.</text>
</comment>
<dbReference type="EMBL" id="JBBNAG010000011">
    <property type="protein sequence ID" value="KAK9094324.1"/>
    <property type="molecule type" value="Genomic_DNA"/>
</dbReference>